<feature type="signal peptide" evidence="1">
    <location>
        <begin position="1"/>
        <end position="19"/>
    </location>
</feature>
<sequence>MKTFAVALLALVCLSAVMAGYPRSYYGGHGYKTYLGGAHYGYRPARVYSSHGHYAKPVVYSHGHYAKPAVYSHGHYAKPVVYHAKPVVHHAAPVVYSKPHVSYYAKPSYHHAAPVYAKPSYHLGGGYHGGHGVVYSKPISHGYVHRPVVYAKSYHH</sequence>
<dbReference type="Proteomes" id="UP000827092">
    <property type="component" value="Unassembled WGS sequence"/>
</dbReference>
<evidence type="ECO:0000256" key="1">
    <source>
        <dbReference type="SAM" id="SignalP"/>
    </source>
</evidence>
<keyword evidence="3" id="KW-1185">Reference proteome</keyword>
<organism evidence="2 3">
    <name type="scientific">Oedothorax gibbosus</name>
    <dbReference type="NCBI Taxonomy" id="931172"/>
    <lineage>
        <taxon>Eukaryota</taxon>
        <taxon>Metazoa</taxon>
        <taxon>Ecdysozoa</taxon>
        <taxon>Arthropoda</taxon>
        <taxon>Chelicerata</taxon>
        <taxon>Arachnida</taxon>
        <taxon>Araneae</taxon>
        <taxon>Araneomorphae</taxon>
        <taxon>Entelegynae</taxon>
        <taxon>Araneoidea</taxon>
        <taxon>Linyphiidae</taxon>
        <taxon>Erigoninae</taxon>
        <taxon>Oedothorax</taxon>
    </lineage>
</organism>
<feature type="chain" id="PRO_5043686566" evidence="1">
    <location>
        <begin position="20"/>
        <end position="156"/>
    </location>
</feature>
<protein>
    <submittedName>
        <fullName evidence="2">Uncharacterized protein</fullName>
    </submittedName>
</protein>
<evidence type="ECO:0000313" key="2">
    <source>
        <dbReference type="EMBL" id="KAG8176350.1"/>
    </source>
</evidence>
<comment type="caution">
    <text evidence="2">The sequence shown here is derived from an EMBL/GenBank/DDBJ whole genome shotgun (WGS) entry which is preliminary data.</text>
</comment>
<gene>
    <name evidence="2" type="ORF">JTE90_003311</name>
</gene>
<dbReference type="EMBL" id="JAFNEN010000892">
    <property type="protein sequence ID" value="KAG8176350.1"/>
    <property type="molecule type" value="Genomic_DNA"/>
</dbReference>
<keyword evidence="1" id="KW-0732">Signal</keyword>
<accession>A0AAV6TWM9</accession>
<evidence type="ECO:0000313" key="3">
    <source>
        <dbReference type="Proteomes" id="UP000827092"/>
    </source>
</evidence>
<reference evidence="2 3" key="1">
    <citation type="journal article" date="2022" name="Nat. Ecol. Evol.">
        <title>A masculinizing supergene underlies an exaggerated male reproductive morph in a spider.</title>
        <authorList>
            <person name="Hendrickx F."/>
            <person name="De Corte Z."/>
            <person name="Sonet G."/>
            <person name="Van Belleghem S.M."/>
            <person name="Kostlbacher S."/>
            <person name="Vangestel C."/>
        </authorList>
    </citation>
    <scope>NUCLEOTIDE SEQUENCE [LARGE SCALE GENOMIC DNA]</scope>
    <source>
        <strain evidence="2">W744_W776</strain>
    </source>
</reference>
<dbReference type="AlphaFoldDB" id="A0AAV6TWM9"/>
<proteinExistence type="predicted"/>
<name>A0AAV6TWM9_9ARAC</name>